<dbReference type="InterPro" id="IPR010344">
    <property type="entry name" value="YbjH"/>
</dbReference>
<name>A0A411Z2W4_9RHOB</name>
<reference evidence="2 3" key="1">
    <citation type="submission" date="2018-08" db="EMBL/GenBank/DDBJ databases">
        <title>Flavobacterium tibetense sp. nov., isolated from a wetland YonghuCo on Tibetan Plateau.</title>
        <authorList>
            <person name="Phurbu D."/>
            <person name="Lu H."/>
            <person name="Xing P."/>
        </authorList>
    </citation>
    <scope>NUCLEOTIDE SEQUENCE [LARGE SCALE GENOMIC DNA]</scope>
    <source>
        <strain evidence="2 3">DJC</strain>
    </source>
</reference>
<organism evidence="2 3">
    <name type="scientific">Pseudotabrizicola alkalilacus</name>
    <dbReference type="NCBI Taxonomy" id="2305252"/>
    <lineage>
        <taxon>Bacteria</taxon>
        <taxon>Pseudomonadati</taxon>
        <taxon>Pseudomonadota</taxon>
        <taxon>Alphaproteobacteria</taxon>
        <taxon>Rhodobacterales</taxon>
        <taxon>Paracoccaceae</taxon>
        <taxon>Pseudotabrizicola</taxon>
    </lineage>
</organism>
<dbReference type="AlphaFoldDB" id="A0A411Z2W4"/>
<protein>
    <submittedName>
        <fullName evidence="2">YjbH domain-containing protein</fullName>
    </submittedName>
</protein>
<evidence type="ECO:0000313" key="2">
    <source>
        <dbReference type="EMBL" id="RGP37408.1"/>
    </source>
</evidence>
<comment type="caution">
    <text evidence="2">The sequence shown here is derived from an EMBL/GenBank/DDBJ whole genome shotgun (WGS) entry which is preliminary data.</text>
</comment>
<feature type="region of interest" description="Disordered" evidence="1">
    <location>
        <begin position="318"/>
        <end position="341"/>
    </location>
</feature>
<accession>A0A411Z2W4</accession>
<keyword evidence="3" id="KW-1185">Reference proteome</keyword>
<dbReference type="EMBL" id="QWEY01000004">
    <property type="protein sequence ID" value="RGP37408.1"/>
    <property type="molecule type" value="Genomic_DNA"/>
</dbReference>
<evidence type="ECO:0000313" key="3">
    <source>
        <dbReference type="Proteomes" id="UP000284547"/>
    </source>
</evidence>
<dbReference type="Proteomes" id="UP000284547">
    <property type="component" value="Unassembled WGS sequence"/>
</dbReference>
<evidence type="ECO:0000256" key="1">
    <source>
        <dbReference type="SAM" id="MobiDB-lite"/>
    </source>
</evidence>
<gene>
    <name evidence="2" type="ORF">D1012_09290</name>
</gene>
<proteinExistence type="predicted"/>
<sequence>MCSFAPSSKQSMLCHCEGIQPVYDAQNLRKEDGSRMIRPKMSTALAALVSIGVLGAGPATPETRPTLNMYGATGLIDMPSAEMQPDGILSGTTSHFGPISRTTLSFQISPRLSGSFRFLGVRDWNKRFCPPNCGGVNQFDTYFDRSFDLRYQILDEGRYMPALAIGLQDFVGTGVIAGEYVVATKHVTPDLKVTAGVGWGRLGSHKSIGSPFGDRPPLEVGEGGNFNFGQWFRGPAAPFAGVEWQINDQWTAKAEYSSDSYREEAGKRGTFDKRSPLNFGIEYQRSESMRLGAYYMYGSEVGIAAHFILNPKRRPGGGMVTSAPDAVKPRPSRGADPEAWSTTWLGEPQTQDALRARLARRLAKDGVQVESVRFDGATAHVRIRNLTVDAEAQAVGRTARAMTRVIPASVEQFVIVPMVNGMPVSQVSLRRSDIEALEFDTEAGEKILSRAQILSAPTVLNDGYRDADAYPKFTWALAPTARLRVFDQNAPFKIGAGLELSGRYEVTPGLVLSGAISKYLFSNLDDRPPLPDRNGLHPTRSASYFYDRDGDPALETLALTYYRKLAPELYGRVSLGYLERMYGGVSTEVLWMPTNRRWAIGAEANYAAQRSPDQRFGFSLPVDMYETDGCTPNLSTGACGARGSYRVVTGHVSGYYKFDNNFHAQVDVGRYLAGDVGATLSLKREFDNGWKVGAFVTKTNVSAEEFGSGSFDKGITVEIPFASLLGKPSTKSQEATIRPFGRDGGQRLDVDGRLYETVRGYRADGLTEQWGRFWK</sequence>
<dbReference type="Pfam" id="PF06082">
    <property type="entry name" value="YjbH"/>
    <property type="match status" value="1"/>
</dbReference>